<evidence type="ECO:0000256" key="4">
    <source>
        <dbReference type="ARBA" id="ARBA00012595"/>
    </source>
</evidence>
<dbReference type="Pfam" id="PF07821">
    <property type="entry name" value="Alpha-amyl_C2"/>
    <property type="match status" value="1"/>
</dbReference>
<comment type="catalytic activity">
    <reaction evidence="1 10 13">
        <text>Endohydrolysis of (1-&gt;4)-alpha-D-glucosidic linkages in polysaccharides containing three or more (1-&gt;4)-alpha-linked D-glucose units.</text>
        <dbReference type="EC" id="3.2.1.1"/>
    </reaction>
</comment>
<accession>A9NUX3</accession>
<evidence type="ECO:0000256" key="9">
    <source>
        <dbReference type="ARBA" id="ARBA00030238"/>
    </source>
</evidence>
<comment type="similarity">
    <text evidence="3 10 12">Belongs to the glycosyl hydrolase 13 family.</text>
</comment>
<dbReference type="PRINTS" id="PR00110">
    <property type="entry name" value="ALPHAAMYLASE"/>
</dbReference>
<keyword evidence="10" id="KW-0732">Signal</keyword>
<feature type="chain" id="PRO_5010605590" description="Alpha-amylase" evidence="10">
    <location>
        <begin position="26"/>
        <end position="448"/>
    </location>
</feature>
<keyword evidence="8 13" id="KW-0326">Glycosidase</keyword>
<dbReference type="InterPro" id="IPR013780">
    <property type="entry name" value="Glyco_hydro_b"/>
</dbReference>
<dbReference type="InterPro" id="IPR006047">
    <property type="entry name" value="GH13_cat_dom"/>
</dbReference>
<evidence type="ECO:0000259" key="14">
    <source>
        <dbReference type="SMART" id="SM00642"/>
    </source>
</evidence>
<feature type="domain" description="Alpha-amylase C-terminal beta-sheet" evidence="15">
    <location>
        <begin position="381"/>
        <end position="443"/>
    </location>
</feature>
<evidence type="ECO:0000256" key="10">
    <source>
        <dbReference type="PIRNR" id="PIRNR001028"/>
    </source>
</evidence>
<evidence type="ECO:0000256" key="3">
    <source>
        <dbReference type="ARBA" id="ARBA00008061"/>
    </source>
</evidence>
<dbReference type="Gene3D" id="3.20.20.80">
    <property type="entry name" value="Glycosidases"/>
    <property type="match status" value="1"/>
</dbReference>
<dbReference type="AlphaFoldDB" id="A9NUX3"/>
<protein>
    <recommendedName>
        <fullName evidence="4 10">Alpha-amylase</fullName>
        <ecNumber evidence="4 10">3.2.1.1</ecNumber>
    </recommendedName>
    <alternativeName>
        <fullName evidence="9 10">1,4-alpha-D-glucan glucanohydrolase</fullName>
    </alternativeName>
</protein>
<dbReference type="SUPFAM" id="SSF51011">
    <property type="entry name" value="Glycosyl hydrolase domain"/>
    <property type="match status" value="1"/>
</dbReference>
<feature type="domain" description="Glycosyl hydrolase family 13 catalytic" evidence="14">
    <location>
        <begin position="42"/>
        <end position="380"/>
    </location>
</feature>
<dbReference type="InterPro" id="IPR012850">
    <property type="entry name" value="A-amylase_bs_C"/>
</dbReference>
<dbReference type="InterPro" id="IPR006046">
    <property type="entry name" value="Alpha_amylase"/>
</dbReference>
<evidence type="ECO:0000256" key="5">
    <source>
        <dbReference type="ARBA" id="ARBA00022723"/>
    </source>
</evidence>
<dbReference type="PANTHER" id="PTHR43447">
    <property type="entry name" value="ALPHA-AMYLASE"/>
    <property type="match status" value="1"/>
</dbReference>
<evidence type="ECO:0000259" key="15">
    <source>
        <dbReference type="SMART" id="SM00810"/>
    </source>
</evidence>
<evidence type="ECO:0000256" key="12">
    <source>
        <dbReference type="RuleBase" id="RU003615"/>
    </source>
</evidence>
<reference evidence="16" key="1">
    <citation type="journal article" date="2008" name="BMC Genomics">
        <title>A conifer genomics resource of 200,000 spruce (Picea spp.) ESTs and 6,464 high-quality, sequence-finished full-length cDNAs for Sitka spruce (Picea sitchensis).</title>
        <authorList>
            <person name="Ralph S.G."/>
            <person name="Chun H.J."/>
            <person name="Kolosova N."/>
            <person name="Cooper D."/>
            <person name="Oddy C."/>
            <person name="Ritland C.E."/>
            <person name="Kirkpatrick R."/>
            <person name="Moore R."/>
            <person name="Barber S."/>
            <person name="Holt R.A."/>
            <person name="Jones S.J."/>
            <person name="Marra M.A."/>
            <person name="Douglas C.J."/>
            <person name="Ritland K."/>
            <person name="Bohlmann J."/>
        </authorList>
    </citation>
    <scope>NUCLEOTIDE SEQUENCE</scope>
    <source>
        <tissue evidence="16">Bark</tissue>
    </source>
</reference>
<organism evidence="16">
    <name type="scientific">Picea sitchensis</name>
    <name type="common">Sitka spruce</name>
    <name type="synonym">Pinus sitchensis</name>
    <dbReference type="NCBI Taxonomy" id="3332"/>
    <lineage>
        <taxon>Eukaryota</taxon>
        <taxon>Viridiplantae</taxon>
        <taxon>Streptophyta</taxon>
        <taxon>Embryophyta</taxon>
        <taxon>Tracheophyta</taxon>
        <taxon>Spermatophyta</taxon>
        <taxon>Pinopsida</taxon>
        <taxon>Pinidae</taxon>
        <taxon>Conifers I</taxon>
        <taxon>Pinales</taxon>
        <taxon>Pinaceae</taxon>
        <taxon>Picea</taxon>
    </lineage>
</organism>
<evidence type="ECO:0000256" key="1">
    <source>
        <dbReference type="ARBA" id="ARBA00000548"/>
    </source>
</evidence>
<dbReference type="GO" id="GO:0004556">
    <property type="term" value="F:alpha-amylase activity"/>
    <property type="evidence" value="ECO:0007669"/>
    <property type="project" value="UniProtKB-UniRule"/>
</dbReference>
<name>A9NUX3_PICSI</name>
<evidence type="ECO:0000256" key="11">
    <source>
        <dbReference type="PIRSR" id="PIRSR001028-1"/>
    </source>
</evidence>
<dbReference type="CAZy" id="GH13">
    <property type="family name" value="Glycoside Hydrolase Family 13"/>
</dbReference>
<feature type="active site" description="Proton donor" evidence="11">
    <location>
        <position position="245"/>
    </location>
</feature>
<dbReference type="SUPFAM" id="SSF51445">
    <property type="entry name" value="(Trans)glycosidases"/>
    <property type="match status" value="1"/>
</dbReference>
<dbReference type="Pfam" id="PF00128">
    <property type="entry name" value="Alpha-amylase"/>
    <property type="match status" value="1"/>
</dbReference>
<evidence type="ECO:0000256" key="13">
    <source>
        <dbReference type="RuleBase" id="RU361134"/>
    </source>
</evidence>
<comment type="cofactor">
    <cofactor evidence="2 10">
        <name>Ca(2+)</name>
        <dbReference type="ChEBI" id="CHEBI:29108"/>
    </cofactor>
</comment>
<dbReference type="GO" id="GO:0005509">
    <property type="term" value="F:calcium ion binding"/>
    <property type="evidence" value="ECO:0007669"/>
    <property type="project" value="UniProtKB-UniRule"/>
</dbReference>
<dbReference type="EMBL" id="EF085126">
    <property type="protein sequence ID" value="ABK24434.1"/>
    <property type="molecule type" value="mRNA"/>
</dbReference>
<evidence type="ECO:0000313" key="16">
    <source>
        <dbReference type="EMBL" id="ABK24434.1"/>
    </source>
</evidence>
<dbReference type="InterPro" id="IPR013775">
    <property type="entry name" value="A-amylase_pln"/>
</dbReference>
<dbReference type="SMART" id="SM00642">
    <property type="entry name" value="Aamy"/>
    <property type="match status" value="1"/>
</dbReference>
<dbReference type="EC" id="3.2.1.1" evidence="4 10"/>
<dbReference type="InterPro" id="IPR017853">
    <property type="entry name" value="GH"/>
</dbReference>
<dbReference type="CDD" id="cd11314">
    <property type="entry name" value="AmyAc_arch_bac_plant_AmyA"/>
    <property type="match status" value="1"/>
</dbReference>
<keyword evidence="7 13" id="KW-0119">Carbohydrate metabolism</keyword>
<proteinExistence type="evidence at transcript level"/>
<keyword evidence="5" id="KW-0479">Metal-binding</keyword>
<evidence type="ECO:0000256" key="6">
    <source>
        <dbReference type="ARBA" id="ARBA00022801"/>
    </source>
</evidence>
<dbReference type="GO" id="GO:0005975">
    <property type="term" value="P:carbohydrate metabolic process"/>
    <property type="evidence" value="ECO:0007669"/>
    <property type="project" value="InterPro"/>
</dbReference>
<evidence type="ECO:0000256" key="2">
    <source>
        <dbReference type="ARBA" id="ARBA00001913"/>
    </source>
</evidence>
<keyword evidence="6 13" id="KW-0378">Hydrolase</keyword>
<dbReference type="Gene3D" id="2.60.40.1180">
    <property type="entry name" value="Golgi alpha-mannosidase II"/>
    <property type="match status" value="1"/>
</dbReference>
<dbReference type="PIRSF" id="PIRSF001028">
    <property type="entry name" value="Alph-amls_plant"/>
    <property type="match status" value="1"/>
</dbReference>
<feature type="signal peptide" evidence="10">
    <location>
        <begin position="1"/>
        <end position="25"/>
    </location>
</feature>
<dbReference type="SMART" id="SM00810">
    <property type="entry name" value="Alpha-amyl_C2"/>
    <property type="match status" value="1"/>
</dbReference>
<evidence type="ECO:0000256" key="7">
    <source>
        <dbReference type="ARBA" id="ARBA00023277"/>
    </source>
</evidence>
<feature type="active site" description="Nucleophile" evidence="11">
    <location>
        <position position="220"/>
    </location>
</feature>
<evidence type="ECO:0000256" key="8">
    <source>
        <dbReference type="ARBA" id="ARBA00023295"/>
    </source>
</evidence>
<sequence length="448" mass="49136">MAKFGLLSLLLCSCIVIIAASPAQARTASTVSKLSKTDPLNTLLLQGFNWESAKGSSSWYNVLKGIVEDAADAGITDVWFPPPSQSLAPEGYLPQRLYDLNSSKYGSEQELRNAVDAFHQKGIGCVGDMVINHRSGTKQDDKGMWCVFEGGKGDGRLDWGPWAVTVNDKPFACGSGQADTGGDYAAAPDIDHTNPKIQQDLSEWMNWLKSNVGFDGWRFDFAKGYAGNLLAVYLKNTSPKFAVGEVWDDMSYSDGRLAYDQGAHRQRLVDWVHSTGDGAAAFDFTTKGILQEAVKSNELWRLKDSNGKPAGMIGVLPQKAVTFIDNHDTGSTQNIWPFPSDKLLQGYAYILTHPGIPTIFYDHFVDGNLKKEIQNLSAIRKRNNINANSNCRIITAESDLYMAAIDEKIVVKIGSRYDVGNLAPPSPEFRVVASGNGYCVWEKNSSPR</sequence>